<accession>A0ABY3AL07</accession>
<keyword evidence="9" id="KW-0012">Acyltransferase</keyword>
<evidence type="ECO:0000256" key="4">
    <source>
        <dbReference type="ARBA" id="ARBA00022692"/>
    </source>
</evidence>
<feature type="transmembrane region" description="Helical" evidence="7">
    <location>
        <begin position="231"/>
        <end position="252"/>
    </location>
</feature>
<dbReference type="InterPro" id="IPR002656">
    <property type="entry name" value="Acyl_transf_3_dom"/>
</dbReference>
<dbReference type="Proteomes" id="UP000316208">
    <property type="component" value="Unassembled WGS sequence"/>
</dbReference>
<name>A0ABY3AL07_PAEPP</name>
<comment type="subcellular location">
    <subcellularLocation>
        <location evidence="1">Cell membrane</location>
        <topology evidence="1">Multi-pass membrane protein</topology>
    </subcellularLocation>
</comment>
<feature type="transmembrane region" description="Helical" evidence="7">
    <location>
        <begin position="333"/>
        <end position="357"/>
    </location>
</feature>
<sequence length="394" mass="45398">MVARKERISTLSIVRALAMLGVISVHATSETAAMMKTSSLFYGYTFFNIFFKYGTPTFILLSSLVLFYNYGGGDKLQPQVLGKFYKNRFRYVFIPYLICSVFYFMLVQVTWYPERSWSEAVPMFVTKLLTGTAYTHLYFVFISIQFYLLFPLLLMLFCSRRVVAWAIPLGLALQWGYVLWNKYGVQIPAKGSISLSYISFYFAGAYLGINFHKVRPWLDSLGRVCSVRYKLITGSIWLLWLGFALLHVQIWYWTRSTGKEMNSLIYELLWNGHTLLSAIVLIQLAFYLERRLPELGKRLLSQLGDLSFGIYLIHPAFLALYRQFPWHKGSASLYPIFIFIGYVFALGMSWIIVYGALRFIPGASFGLGAPPRDWMQNRKKPAAAFEMIRSTNAS</sequence>
<feature type="transmembrane region" description="Helical" evidence="7">
    <location>
        <begin position="299"/>
        <end position="321"/>
    </location>
</feature>
<comment type="caution">
    <text evidence="9">The sequence shown here is derived from an EMBL/GenBank/DDBJ whole genome shotgun (WGS) entry which is preliminary data.</text>
</comment>
<evidence type="ECO:0000313" key="9">
    <source>
        <dbReference type="EMBL" id="TQR43219.1"/>
    </source>
</evidence>
<keyword evidence="6 7" id="KW-0472">Membrane</keyword>
<evidence type="ECO:0000256" key="1">
    <source>
        <dbReference type="ARBA" id="ARBA00004651"/>
    </source>
</evidence>
<dbReference type="EMBL" id="SADY01000006">
    <property type="protein sequence ID" value="TQR43219.1"/>
    <property type="molecule type" value="Genomic_DNA"/>
</dbReference>
<reference evidence="9 10" key="1">
    <citation type="submission" date="2018-03" db="EMBL/GenBank/DDBJ databases">
        <title>Aerobic endospore-forming bacteria genome sequencing and assembly.</title>
        <authorList>
            <person name="Cavalcante D.A."/>
            <person name="Driks A."/>
            <person name="Putonti C."/>
            <person name="De-Souza M.T."/>
        </authorList>
    </citation>
    <scope>NUCLEOTIDE SEQUENCE [LARGE SCALE GENOMIC DNA]</scope>
    <source>
        <strain evidence="9 10">SDF0028</strain>
    </source>
</reference>
<proteinExistence type="inferred from homology"/>
<dbReference type="Pfam" id="PF01757">
    <property type="entry name" value="Acyl_transf_3"/>
    <property type="match status" value="1"/>
</dbReference>
<feature type="transmembrane region" description="Helical" evidence="7">
    <location>
        <begin position="264"/>
        <end position="287"/>
    </location>
</feature>
<evidence type="ECO:0000256" key="2">
    <source>
        <dbReference type="ARBA" id="ARBA00007400"/>
    </source>
</evidence>
<organism evidence="9 10">
    <name type="scientific">Paenibacillus popilliae</name>
    <name type="common">Bacillus popilliae</name>
    <dbReference type="NCBI Taxonomy" id="78057"/>
    <lineage>
        <taxon>Bacteria</taxon>
        <taxon>Bacillati</taxon>
        <taxon>Bacillota</taxon>
        <taxon>Bacilli</taxon>
        <taxon>Bacillales</taxon>
        <taxon>Paenibacillaceae</taxon>
        <taxon>Paenibacillus</taxon>
    </lineage>
</organism>
<evidence type="ECO:0000259" key="8">
    <source>
        <dbReference type="Pfam" id="PF01757"/>
    </source>
</evidence>
<keyword evidence="3" id="KW-1003">Cell membrane</keyword>
<feature type="transmembrane region" description="Helical" evidence="7">
    <location>
        <begin position="192"/>
        <end position="211"/>
    </location>
</feature>
<evidence type="ECO:0000256" key="3">
    <source>
        <dbReference type="ARBA" id="ARBA00022475"/>
    </source>
</evidence>
<feature type="domain" description="Acyltransferase 3" evidence="8">
    <location>
        <begin position="11"/>
        <end position="353"/>
    </location>
</feature>
<feature type="transmembrane region" description="Helical" evidence="7">
    <location>
        <begin position="91"/>
        <end position="113"/>
    </location>
</feature>
<keyword evidence="9" id="KW-0808">Transferase</keyword>
<dbReference type="GO" id="GO:0016746">
    <property type="term" value="F:acyltransferase activity"/>
    <property type="evidence" value="ECO:0007669"/>
    <property type="project" value="UniProtKB-KW"/>
</dbReference>
<protein>
    <submittedName>
        <fullName evidence="9">Acyltransferase</fullName>
    </submittedName>
</protein>
<keyword evidence="5 7" id="KW-1133">Transmembrane helix</keyword>
<comment type="similarity">
    <text evidence="2">Belongs to the acyltransferase 3 family.</text>
</comment>
<feature type="transmembrane region" description="Helical" evidence="7">
    <location>
        <begin position="162"/>
        <end position="180"/>
    </location>
</feature>
<keyword evidence="4 7" id="KW-0812">Transmembrane</keyword>
<evidence type="ECO:0000256" key="6">
    <source>
        <dbReference type="ARBA" id="ARBA00023136"/>
    </source>
</evidence>
<dbReference type="PANTHER" id="PTHR40074:SF2">
    <property type="entry name" value="O-ACETYLTRANSFERASE WECH"/>
    <property type="match status" value="1"/>
</dbReference>
<dbReference type="PANTHER" id="PTHR40074">
    <property type="entry name" value="O-ACETYLTRANSFERASE WECH"/>
    <property type="match status" value="1"/>
</dbReference>
<evidence type="ECO:0000256" key="7">
    <source>
        <dbReference type="SAM" id="Phobius"/>
    </source>
</evidence>
<feature type="transmembrane region" description="Helical" evidence="7">
    <location>
        <begin position="49"/>
        <end position="70"/>
    </location>
</feature>
<keyword evidence="10" id="KW-1185">Reference proteome</keyword>
<evidence type="ECO:0000313" key="10">
    <source>
        <dbReference type="Proteomes" id="UP000316208"/>
    </source>
</evidence>
<evidence type="ECO:0000256" key="5">
    <source>
        <dbReference type="ARBA" id="ARBA00022989"/>
    </source>
</evidence>
<feature type="transmembrane region" description="Helical" evidence="7">
    <location>
        <begin position="12"/>
        <end position="29"/>
    </location>
</feature>
<feature type="transmembrane region" description="Helical" evidence="7">
    <location>
        <begin position="133"/>
        <end position="155"/>
    </location>
</feature>
<gene>
    <name evidence="9" type="ORF">C7Y44_18745</name>
</gene>